<gene>
    <name evidence="7" type="ORF">NECAME_19288</name>
</gene>
<reference evidence="8" key="1">
    <citation type="journal article" date="2014" name="Nat. Genet.">
        <title>Genome of the human hookworm Necator americanus.</title>
        <authorList>
            <person name="Tang Y.T."/>
            <person name="Gao X."/>
            <person name="Rosa B.A."/>
            <person name="Abubucker S."/>
            <person name="Hallsworth-Pepin K."/>
            <person name="Martin J."/>
            <person name="Tyagi R."/>
            <person name="Heizer E."/>
            <person name="Zhang X."/>
            <person name="Bhonagiri-Palsikar V."/>
            <person name="Minx P."/>
            <person name="Warren W.C."/>
            <person name="Wang Q."/>
            <person name="Zhan B."/>
            <person name="Hotez P.J."/>
            <person name="Sternberg P.W."/>
            <person name="Dougall A."/>
            <person name="Gaze S.T."/>
            <person name="Mulvenna J."/>
            <person name="Sotillo J."/>
            <person name="Ranganathan S."/>
            <person name="Rabelo E.M."/>
            <person name="Wilson R.K."/>
            <person name="Felgner P.L."/>
            <person name="Bethony J."/>
            <person name="Hawdon J.M."/>
            <person name="Gasser R.B."/>
            <person name="Loukas A."/>
            <person name="Mitreva M."/>
        </authorList>
    </citation>
    <scope>NUCLEOTIDE SEQUENCE [LARGE SCALE GENOMIC DNA]</scope>
</reference>
<protein>
    <recommendedName>
        <fullName evidence="6">DNA/RNA non-specific endonuclease/pyrophosphatase/phosphodiesterase domain-containing protein</fullName>
    </recommendedName>
</protein>
<evidence type="ECO:0000313" key="8">
    <source>
        <dbReference type="Proteomes" id="UP000053676"/>
    </source>
</evidence>
<feature type="region of interest" description="Disordered" evidence="5">
    <location>
        <begin position="130"/>
        <end position="160"/>
    </location>
</feature>
<proteinExistence type="inferred from homology"/>
<dbReference type="GO" id="GO:0004519">
    <property type="term" value="F:endonuclease activity"/>
    <property type="evidence" value="ECO:0007669"/>
    <property type="project" value="UniProtKB-KW"/>
</dbReference>
<keyword evidence="2" id="KW-0540">Nuclease</keyword>
<dbReference type="GO" id="GO:0046872">
    <property type="term" value="F:metal ion binding"/>
    <property type="evidence" value="ECO:0007669"/>
    <property type="project" value="UniProtKB-KW"/>
</dbReference>
<comment type="similarity">
    <text evidence="1">Belongs to the DNA/RNA non-specific endonuclease family.</text>
</comment>
<evidence type="ECO:0000313" key="7">
    <source>
        <dbReference type="EMBL" id="ETN71520.1"/>
    </source>
</evidence>
<dbReference type="InterPro" id="IPR001604">
    <property type="entry name" value="Endo_G_ENPP1-like_dom"/>
</dbReference>
<dbReference type="AlphaFoldDB" id="W2SPE6"/>
<name>W2SPE6_NECAM</name>
<dbReference type="GO" id="GO:0003676">
    <property type="term" value="F:nucleic acid binding"/>
    <property type="evidence" value="ECO:0007669"/>
    <property type="project" value="InterPro"/>
</dbReference>
<feature type="domain" description="DNA/RNA non-specific endonuclease/pyrophosphatase/phosphodiesterase" evidence="6">
    <location>
        <begin position="3"/>
        <end position="39"/>
    </location>
</feature>
<keyword evidence="4" id="KW-0378">Hydrolase</keyword>
<accession>W2SPE6</accession>
<organism evidence="7 8">
    <name type="scientific">Necator americanus</name>
    <name type="common">Human hookworm</name>
    <dbReference type="NCBI Taxonomy" id="51031"/>
    <lineage>
        <taxon>Eukaryota</taxon>
        <taxon>Metazoa</taxon>
        <taxon>Ecdysozoa</taxon>
        <taxon>Nematoda</taxon>
        <taxon>Chromadorea</taxon>
        <taxon>Rhabditida</taxon>
        <taxon>Rhabditina</taxon>
        <taxon>Rhabditomorpha</taxon>
        <taxon>Strongyloidea</taxon>
        <taxon>Ancylostomatidae</taxon>
        <taxon>Bunostominae</taxon>
        <taxon>Necator</taxon>
    </lineage>
</organism>
<feature type="compositionally biased region" description="Basic and acidic residues" evidence="5">
    <location>
        <begin position="145"/>
        <end position="160"/>
    </location>
</feature>
<evidence type="ECO:0000256" key="4">
    <source>
        <dbReference type="ARBA" id="ARBA00022759"/>
    </source>
</evidence>
<dbReference type="EMBL" id="KI667928">
    <property type="protein sequence ID" value="ETN71520.1"/>
    <property type="molecule type" value="Genomic_DNA"/>
</dbReference>
<evidence type="ECO:0000256" key="3">
    <source>
        <dbReference type="ARBA" id="ARBA00022723"/>
    </source>
</evidence>
<evidence type="ECO:0000259" key="6">
    <source>
        <dbReference type="Pfam" id="PF01223"/>
    </source>
</evidence>
<dbReference type="Pfam" id="PF01223">
    <property type="entry name" value="Endonuclease_NS"/>
    <property type="match status" value="1"/>
</dbReference>
<dbReference type="Proteomes" id="UP000053676">
    <property type="component" value="Unassembled WGS sequence"/>
</dbReference>
<sequence>MTRTNRFFEDDRLPEGEGATLADYKRSGFDRGHMSPAGKPMECAGHGGIVFTRQHRSAESREQPAPLGPYRNRGAQARIEVWRSLCRDRPALHGRAAPDDRRDARAGADADLQGRVRAFAAARVRDRRGQHGCRSLRRAPGARPRSAERHCVPGHSGECRGKGKSLVQWPRLCREQMGLVSAPIMQKEDRTVFDAYANDNDVLNVQGDALTLTNGTTRVTLAGTLELTRDKRGLAAALALKAALDDVVKKLQADPHLPAKVADEPDQKPGVADNPFN</sequence>
<dbReference type="KEGG" id="nai:NECAME_19288"/>
<keyword evidence="3" id="KW-0479">Metal-binding</keyword>
<dbReference type="InterPro" id="IPR044929">
    <property type="entry name" value="DNA/RNA_non-sp_Endonuclease_sf"/>
</dbReference>
<dbReference type="Gene3D" id="3.40.570.10">
    <property type="entry name" value="Extracellular Endonuclease, subunit A"/>
    <property type="match status" value="1"/>
</dbReference>
<evidence type="ECO:0000256" key="5">
    <source>
        <dbReference type="SAM" id="MobiDB-lite"/>
    </source>
</evidence>
<dbReference type="OrthoDB" id="5418055at2759"/>
<dbReference type="InterPro" id="IPR044925">
    <property type="entry name" value="His-Me_finger_sf"/>
</dbReference>
<dbReference type="PROSITE" id="PS01070">
    <property type="entry name" value="NUCLEASE_NON_SPEC"/>
    <property type="match status" value="1"/>
</dbReference>
<evidence type="ECO:0000256" key="1">
    <source>
        <dbReference type="ARBA" id="ARBA00010052"/>
    </source>
</evidence>
<dbReference type="GO" id="GO:0016787">
    <property type="term" value="F:hydrolase activity"/>
    <property type="evidence" value="ECO:0007669"/>
    <property type="project" value="InterPro"/>
</dbReference>
<keyword evidence="4" id="KW-0255">Endonuclease</keyword>
<feature type="region of interest" description="Disordered" evidence="5">
    <location>
        <begin position="256"/>
        <end position="277"/>
    </location>
</feature>
<dbReference type="InterPro" id="IPR018524">
    <property type="entry name" value="DNA/RNA_endonuclease_AS"/>
</dbReference>
<keyword evidence="8" id="KW-1185">Reference proteome</keyword>
<evidence type="ECO:0000256" key="2">
    <source>
        <dbReference type="ARBA" id="ARBA00022722"/>
    </source>
</evidence>
<dbReference type="SUPFAM" id="SSF54060">
    <property type="entry name" value="His-Me finger endonucleases"/>
    <property type="match status" value="1"/>
</dbReference>